<keyword evidence="2" id="KW-1185">Reference proteome</keyword>
<proteinExistence type="predicted"/>
<evidence type="ECO:0000313" key="3">
    <source>
        <dbReference type="WBParaSite" id="NBR_0000984401-mRNA-1"/>
    </source>
</evidence>
<dbReference type="GO" id="GO:0006508">
    <property type="term" value="P:proteolysis"/>
    <property type="evidence" value="ECO:0007669"/>
    <property type="project" value="InterPro"/>
</dbReference>
<evidence type="ECO:0000313" key="2">
    <source>
        <dbReference type="Proteomes" id="UP000271162"/>
    </source>
</evidence>
<reference evidence="1 2" key="2">
    <citation type="submission" date="2018-11" db="EMBL/GenBank/DDBJ databases">
        <authorList>
            <consortium name="Pathogen Informatics"/>
        </authorList>
    </citation>
    <scope>NUCLEOTIDE SEQUENCE [LARGE SCALE GENOMIC DNA]</scope>
</reference>
<evidence type="ECO:0000313" key="1">
    <source>
        <dbReference type="EMBL" id="VDL73434.1"/>
    </source>
</evidence>
<dbReference type="EMBL" id="UYSL01020210">
    <property type="protein sequence ID" value="VDL73434.1"/>
    <property type="molecule type" value="Genomic_DNA"/>
</dbReference>
<gene>
    <name evidence="1" type="ORF">NBR_LOCUS9845</name>
</gene>
<dbReference type="InterPro" id="IPR001969">
    <property type="entry name" value="Aspartic_peptidase_AS"/>
</dbReference>
<sequence length="128" mass="14022">MAKQRQASKNHGPRVDALRARPATAFTTLVESWVCATKEKGPLGEYKFFGGKTMQEIELVGTKATALLDTGSEVLIIPIKFFKQALRKGVDLDKFVKRTDGPQARIRNASGNAMDFVGSILLEISLRG</sequence>
<accession>A0A0N4Y2B6</accession>
<organism evidence="3">
    <name type="scientific">Nippostrongylus brasiliensis</name>
    <name type="common">Rat hookworm</name>
    <dbReference type="NCBI Taxonomy" id="27835"/>
    <lineage>
        <taxon>Eukaryota</taxon>
        <taxon>Metazoa</taxon>
        <taxon>Ecdysozoa</taxon>
        <taxon>Nematoda</taxon>
        <taxon>Chromadorea</taxon>
        <taxon>Rhabditida</taxon>
        <taxon>Rhabditina</taxon>
        <taxon>Rhabditomorpha</taxon>
        <taxon>Strongyloidea</taxon>
        <taxon>Heligmosomidae</taxon>
        <taxon>Nippostrongylus</taxon>
    </lineage>
</organism>
<name>A0A0N4Y2B6_NIPBR</name>
<dbReference type="AlphaFoldDB" id="A0A0N4Y2B6"/>
<reference evidence="3" key="1">
    <citation type="submission" date="2017-02" db="UniProtKB">
        <authorList>
            <consortium name="WormBaseParasite"/>
        </authorList>
    </citation>
    <scope>IDENTIFICATION</scope>
</reference>
<dbReference type="Proteomes" id="UP000271162">
    <property type="component" value="Unassembled WGS sequence"/>
</dbReference>
<dbReference type="GO" id="GO:0004190">
    <property type="term" value="F:aspartic-type endopeptidase activity"/>
    <property type="evidence" value="ECO:0007669"/>
    <property type="project" value="InterPro"/>
</dbReference>
<dbReference type="STRING" id="27835.A0A0N4Y2B6"/>
<dbReference type="WBParaSite" id="NBR_0000984401-mRNA-1">
    <property type="protein sequence ID" value="NBR_0000984401-mRNA-1"/>
    <property type="gene ID" value="NBR_0000984401"/>
</dbReference>
<protein>
    <submittedName>
        <fullName evidence="3">Peptidase A2 domain-containing protein</fullName>
    </submittedName>
</protein>
<dbReference type="PROSITE" id="PS00141">
    <property type="entry name" value="ASP_PROTEASE"/>
    <property type="match status" value="1"/>
</dbReference>